<dbReference type="GeneID" id="83544401"/>
<sequence>MTKRLEEIEQLLFQCEEDLKRLQNIHKEIKKIELNCKKLDKYYDSQYMQDFDNQNTFDRDYAMLDEDSIWNVLTELHCERIALIKTLVKAM</sequence>
<dbReference type="STRING" id="97481.SAMN05444853_10539"/>
<dbReference type="OrthoDB" id="8602690at2"/>
<dbReference type="Pfam" id="PF14131">
    <property type="entry name" value="DUF4298"/>
    <property type="match status" value="1"/>
</dbReference>
<reference evidence="4" key="2">
    <citation type="submission" date="2016-10" db="EMBL/GenBank/DDBJ databases">
        <authorList>
            <person name="Varghese N."/>
            <person name="Submissions S."/>
        </authorList>
    </citation>
    <scope>NUCLEOTIDE SEQUENCE [LARGE SCALE GENOMIC DNA]</scope>
    <source>
        <strain evidence="4">DSM 24204</strain>
    </source>
</reference>
<feature type="coiled-coil region" evidence="1">
    <location>
        <begin position="5"/>
        <end position="35"/>
    </location>
</feature>
<gene>
    <name evidence="2" type="ORF">QJT92_02665</name>
    <name evidence="3" type="ORF">SAMN05444853_10539</name>
</gene>
<dbReference type="EMBL" id="JASAVS010000003">
    <property type="protein sequence ID" value="MDP8084838.1"/>
    <property type="molecule type" value="Genomic_DNA"/>
</dbReference>
<protein>
    <submittedName>
        <fullName evidence="2">DUF4298 domain-containing protein</fullName>
    </submittedName>
</protein>
<evidence type="ECO:0000313" key="4">
    <source>
        <dbReference type="Proteomes" id="UP000198883"/>
    </source>
</evidence>
<reference evidence="2 5" key="3">
    <citation type="journal article" date="2023" name="Front. Microbiol.">
        <title>Phylogeography and host specificity of Pasteurellaceae pathogenic to sea-farmed fish in the north-east Atlantic.</title>
        <authorList>
            <person name="Gulla S."/>
            <person name="Colquhoun D.J."/>
            <person name="Olsen A.B."/>
            <person name="Spilsberg B."/>
            <person name="Lagesen K."/>
            <person name="Aakesson C.P."/>
            <person name="Strom S."/>
            <person name="Manji F."/>
            <person name="Birkbeck T.H."/>
            <person name="Nilsen H.K."/>
        </authorList>
    </citation>
    <scope>NUCLEOTIDE SEQUENCE [LARGE SCALE GENOMIC DNA]</scope>
    <source>
        <strain evidence="2 5">VIO11850</strain>
    </source>
</reference>
<dbReference type="RefSeq" id="WP_090920888.1">
    <property type="nucleotide sequence ID" value="NZ_CP016180.1"/>
</dbReference>
<evidence type="ECO:0000313" key="5">
    <source>
        <dbReference type="Proteomes" id="UP001224812"/>
    </source>
</evidence>
<keyword evidence="5" id="KW-1185">Reference proteome</keyword>
<dbReference type="Proteomes" id="UP001224812">
    <property type="component" value="Unassembled WGS sequence"/>
</dbReference>
<accession>A0A1H7VNR1</accession>
<dbReference type="InterPro" id="IPR025384">
    <property type="entry name" value="DUF4298"/>
</dbReference>
<proteinExistence type="predicted"/>
<reference evidence="3" key="1">
    <citation type="submission" date="2016-10" db="EMBL/GenBank/DDBJ databases">
        <authorList>
            <person name="de Groot N.N."/>
        </authorList>
    </citation>
    <scope>NUCLEOTIDE SEQUENCE [LARGE SCALE GENOMIC DNA]</scope>
    <source>
        <strain evidence="3">DSM 24204</strain>
    </source>
</reference>
<evidence type="ECO:0000313" key="2">
    <source>
        <dbReference type="EMBL" id="MDP8084838.1"/>
    </source>
</evidence>
<evidence type="ECO:0000313" key="3">
    <source>
        <dbReference type="EMBL" id="SEM10519.1"/>
    </source>
</evidence>
<keyword evidence="1" id="KW-0175">Coiled coil</keyword>
<name>A0A1H7VNR1_9PAST</name>
<dbReference type="AlphaFoldDB" id="A0A1H7VNR1"/>
<organism evidence="3 4">
    <name type="scientific">Phocoenobacter skyensis</name>
    <dbReference type="NCBI Taxonomy" id="97481"/>
    <lineage>
        <taxon>Bacteria</taxon>
        <taxon>Pseudomonadati</taxon>
        <taxon>Pseudomonadota</taxon>
        <taxon>Gammaproteobacteria</taxon>
        <taxon>Pasteurellales</taxon>
        <taxon>Pasteurellaceae</taxon>
        <taxon>Phocoenobacter</taxon>
    </lineage>
</organism>
<evidence type="ECO:0000256" key="1">
    <source>
        <dbReference type="SAM" id="Coils"/>
    </source>
</evidence>
<dbReference type="EMBL" id="FOBN01000005">
    <property type="protein sequence ID" value="SEM10519.1"/>
    <property type="molecule type" value="Genomic_DNA"/>
</dbReference>
<dbReference type="Proteomes" id="UP000198883">
    <property type="component" value="Unassembled WGS sequence"/>
</dbReference>